<gene>
    <name evidence="3" type="ORF">E2C01_019764</name>
</gene>
<keyword evidence="4" id="KW-1185">Reference proteome</keyword>
<evidence type="ECO:0000256" key="1">
    <source>
        <dbReference type="SAM" id="MobiDB-lite"/>
    </source>
</evidence>
<keyword evidence="2" id="KW-0732">Signal</keyword>
<name>A0A5B7DZR9_PORTR</name>
<accession>A0A5B7DZR9</accession>
<evidence type="ECO:0000313" key="4">
    <source>
        <dbReference type="Proteomes" id="UP000324222"/>
    </source>
</evidence>
<sequence length="69" mass="7894">MFLWVPTRLFILLRVGNSGNTRPTRLASCEKRSQSQTETQNAIGNTFRQYCLPKIAKCKPPFKRGLPVQ</sequence>
<dbReference type="AlphaFoldDB" id="A0A5B7DZR9"/>
<feature type="chain" id="PRO_5023100440" description="Secreted protein" evidence="2">
    <location>
        <begin position="19"/>
        <end position="69"/>
    </location>
</feature>
<evidence type="ECO:0008006" key="5">
    <source>
        <dbReference type="Google" id="ProtNLM"/>
    </source>
</evidence>
<comment type="caution">
    <text evidence="3">The sequence shown here is derived from an EMBL/GenBank/DDBJ whole genome shotgun (WGS) entry which is preliminary data.</text>
</comment>
<evidence type="ECO:0000313" key="3">
    <source>
        <dbReference type="EMBL" id="MPC26619.1"/>
    </source>
</evidence>
<evidence type="ECO:0000256" key="2">
    <source>
        <dbReference type="SAM" id="SignalP"/>
    </source>
</evidence>
<reference evidence="3 4" key="1">
    <citation type="submission" date="2019-05" db="EMBL/GenBank/DDBJ databases">
        <title>Another draft genome of Portunus trituberculatus and its Hox gene families provides insights of decapod evolution.</title>
        <authorList>
            <person name="Jeong J.-H."/>
            <person name="Song I."/>
            <person name="Kim S."/>
            <person name="Choi T."/>
            <person name="Kim D."/>
            <person name="Ryu S."/>
            <person name="Kim W."/>
        </authorList>
    </citation>
    <scope>NUCLEOTIDE SEQUENCE [LARGE SCALE GENOMIC DNA]</scope>
    <source>
        <tissue evidence="3">Muscle</tissue>
    </source>
</reference>
<organism evidence="3 4">
    <name type="scientific">Portunus trituberculatus</name>
    <name type="common">Swimming crab</name>
    <name type="synonym">Neptunus trituberculatus</name>
    <dbReference type="NCBI Taxonomy" id="210409"/>
    <lineage>
        <taxon>Eukaryota</taxon>
        <taxon>Metazoa</taxon>
        <taxon>Ecdysozoa</taxon>
        <taxon>Arthropoda</taxon>
        <taxon>Crustacea</taxon>
        <taxon>Multicrustacea</taxon>
        <taxon>Malacostraca</taxon>
        <taxon>Eumalacostraca</taxon>
        <taxon>Eucarida</taxon>
        <taxon>Decapoda</taxon>
        <taxon>Pleocyemata</taxon>
        <taxon>Brachyura</taxon>
        <taxon>Eubrachyura</taxon>
        <taxon>Portunoidea</taxon>
        <taxon>Portunidae</taxon>
        <taxon>Portuninae</taxon>
        <taxon>Portunus</taxon>
    </lineage>
</organism>
<feature type="region of interest" description="Disordered" evidence="1">
    <location>
        <begin position="22"/>
        <end position="41"/>
    </location>
</feature>
<protein>
    <recommendedName>
        <fullName evidence="5">Secreted protein</fullName>
    </recommendedName>
</protein>
<dbReference type="EMBL" id="VSRR010001623">
    <property type="protein sequence ID" value="MPC26619.1"/>
    <property type="molecule type" value="Genomic_DNA"/>
</dbReference>
<feature type="signal peptide" evidence="2">
    <location>
        <begin position="1"/>
        <end position="18"/>
    </location>
</feature>
<proteinExistence type="predicted"/>
<dbReference type="Proteomes" id="UP000324222">
    <property type="component" value="Unassembled WGS sequence"/>
</dbReference>